<comment type="similarity">
    <text evidence="1">Belongs to the TMA16 family.</text>
</comment>
<dbReference type="EMBL" id="JAKWBI020000062">
    <property type="protein sequence ID" value="KAJ2904112.1"/>
    <property type="molecule type" value="Genomic_DNA"/>
</dbReference>
<dbReference type="AlphaFoldDB" id="A0AAD5RTW6"/>
<protein>
    <recommendedName>
        <fullName evidence="5">Translation machinery-associated protein 16</fullName>
    </recommendedName>
</protein>
<dbReference type="PANTHER" id="PTHR13349:SF2">
    <property type="entry name" value="TRANSLATION MACHINERY-ASSOCIATED PROTEIN 16"/>
    <property type="match status" value="1"/>
</dbReference>
<keyword evidence="4" id="KW-1185">Reference proteome</keyword>
<accession>A0AAD5RTW6</accession>
<dbReference type="GO" id="GO:0005634">
    <property type="term" value="C:nucleus"/>
    <property type="evidence" value="ECO:0007669"/>
    <property type="project" value="TreeGrafter"/>
</dbReference>
<dbReference type="InterPro" id="IPR038356">
    <property type="entry name" value="Tma16_sf"/>
</dbReference>
<dbReference type="PANTHER" id="PTHR13349">
    <property type="entry name" value="TRANSLATION MACHINERY-ASSOCIATED PROTEIN 16"/>
    <property type="match status" value="1"/>
</dbReference>
<feature type="region of interest" description="Disordered" evidence="2">
    <location>
        <begin position="1"/>
        <end position="54"/>
    </location>
</feature>
<evidence type="ECO:0000313" key="4">
    <source>
        <dbReference type="Proteomes" id="UP001201980"/>
    </source>
</evidence>
<feature type="compositionally biased region" description="Basic residues" evidence="2">
    <location>
        <begin position="7"/>
        <end position="17"/>
    </location>
</feature>
<evidence type="ECO:0000256" key="2">
    <source>
        <dbReference type="SAM" id="MobiDB-lite"/>
    </source>
</evidence>
<dbReference type="InterPro" id="IPR021346">
    <property type="entry name" value="Tma16"/>
</dbReference>
<gene>
    <name evidence="3" type="ORF">MKZ38_008830</name>
</gene>
<reference evidence="3" key="1">
    <citation type="submission" date="2022-07" db="EMBL/GenBank/DDBJ databases">
        <title>Draft genome sequence of Zalerion maritima ATCC 34329, a (micro)plastics degrading marine fungus.</title>
        <authorList>
            <person name="Paco A."/>
            <person name="Goncalves M.F.M."/>
            <person name="Rocha-Santos T.A.P."/>
            <person name="Alves A."/>
        </authorList>
    </citation>
    <scope>NUCLEOTIDE SEQUENCE</scope>
    <source>
        <strain evidence="3">ATCC 34329</strain>
    </source>
</reference>
<dbReference type="Pfam" id="PF11176">
    <property type="entry name" value="Tma16"/>
    <property type="match status" value="1"/>
</dbReference>
<proteinExistence type="inferred from homology"/>
<comment type="caution">
    <text evidence="3">The sequence shown here is derived from an EMBL/GenBank/DDBJ whole genome shotgun (WGS) entry which is preliminary data.</text>
</comment>
<evidence type="ECO:0000256" key="1">
    <source>
        <dbReference type="ARBA" id="ARBA00034127"/>
    </source>
</evidence>
<feature type="compositionally biased region" description="Basic and acidic residues" evidence="2">
    <location>
        <begin position="37"/>
        <end position="54"/>
    </location>
</feature>
<evidence type="ECO:0000313" key="3">
    <source>
        <dbReference type="EMBL" id="KAJ2904112.1"/>
    </source>
</evidence>
<organism evidence="3 4">
    <name type="scientific">Zalerion maritima</name>
    <dbReference type="NCBI Taxonomy" id="339359"/>
    <lineage>
        <taxon>Eukaryota</taxon>
        <taxon>Fungi</taxon>
        <taxon>Dikarya</taxon>
        <taxon>Ascomycota</taxon>
        <taxon>Pezizomycotina</taxon>
        <taxon>Sordariomycetes</taxon>
        <taxon>Lulworthiomycetidae</taxon>
        <taxon>Lulworthiales</taxon>
        <taxon>Lulworthiaceae</taxon>
        <taxon>Zalerion</taxon>
    </lineage>
</organism>
<evidence type="ECO:0008006" key="5">
    <source>
        <dbReference type="Google" id="ProtNLM"/>
    </source>
</evidence>
<name>A0AAD5RTW6_9PEZI</name>
<feature type="compositionally biased region" description="Polar residues" evidence="2">
    <location>
        <begin position="19"/>
        <end position="28"/>
    </location>
</feature>
<dbReference type="Gene3D" id="1.20.1440.170">
    <property type="entry name" value="Translation machinery-associated protein 16-like"/>
    <property type="match status" value="1"/>
</dbReference>
<sequence length="178" mass="20850">MAGTLSKTRKQISKKRNGNMDSLHQNSRNTKRLHRALIRDEKLDKIASSRKKSEQPRLERAAFFQQVVRDHNLQPFDLVGVQDKIEEFVHRYDEEYGSLKKARRQGRPPSVREDLLKLKVTDLKQEYEKGFFMPDLMSEEHVKQLDRFEGSWAYLSSLSWVKVSADGSVKQATWSQDK</sequence>
<dbReference type="Proteomes" id="UP001201980">
    <property type="component" value="Unassembled WGS sequence"/>
</dbReference>